<dbReference type="InterPro" id="IPR012340">
    <property type="entry name" value="NA-bd_OB-fold"/>
</dbReference>
<dbReference type="AlphaFoldDB" id="A0A7S3H1H7"/>
<sequence length="329" mass="37596">MMDEVYLGEPIRVRIREVVPAARTIKLSLRAQEDLPALFLGKPRTFTRYDLEVGMKIPGFVRRITPVWGYVDVGADCLGSVHIIDHYRPKDRYGFDMNVQCHSSAETAYPVGSKQMFYVKKITDSQLVLSQRAPRFRQPGATDNNKNPMERRKPGDLPDSMMDTPIEKMKWRYDEETKRKQAAEKEEWKPKVLFVDEFLDQAMEPDDAMDSWVAQTEASLFGEAEGEDDDGEDMEEGAGGSFGSWKDGARQDDDDYDQVDEEFADDEFAEDDFVDGDFQSSQGFGKALDGWVLDDEKPGELARKGKGLSENEVEDFFDYDPNEDIGRRR</sequence>
<evidence type="ECO:0000313" key="2">
    <source>
        <dbReference type="EMBL" id="CAE0281435.1"/>
    </source>
</evidence>
<feature type="compositionally biased region" description="Acidic residues" evidence="1">
    <location>
        <begin position="224"/>
        <end position="236"/>
    </location>
</feature>
<feature type="region of interest" description="Disordered" evidence="1">
    <location>
        <begin position="134"/>
        <end position="163"/>
    </location>
</feature>
<protein>
    <submittedName>
        <fullName evidence="2">Uncharacterized protein</fullName>
    </submittedName>
</protein>
<accession>A0A7S3H1H7</accession>
<feature type="region of interest" description="Disordered" evidence="1">
    <location>
        <begin position="223"/>
        <end position="329"/>
    </location>
</feature>
<dbReference type="EMBL" id="HBIC01020602">
    <property type="protein sequence ID" value="CAE0281435.1"/>
    <property type="molecule type" value="Transcribed_RNA"/>
</dbReference>
<feature type="compositionally biased region" description="Basic and acidic residues" evidence="1">
    <location>
        <begin position="294"/>
        <end position="309"/>
    </location>
</feature>
<dbReference type="SUPFAM" id="SSF50249">
    <property type="entry name" value="Nucleic acid-binding proteins"/>
    <property type="match status" value="1"/>
</dbReference>
<gene>
    <name evidence="2" type="ORF">SELO1098_LOCUS10269</name>
</gene>
<evidence type="ECO:0000256" key="1">
    <source>
        <dbReference type="SAM" id="MobiDB-lite"/>
    </source>
</evidence>
<proteinExistence type="predicted"/>
<feature type="compositionally biased region" description="Acidic residues" evidence="1">
    <location>
        <begin position="311"/>
        <end position="323"/>
    </location>
</feature>
<feature type="compositionally biased region" description="Acidic residues" evidence="1">
    <location>
        <begin position="252"/>
        <end position="275"/>
    </location>
</feature>
<organism evidence="2">
    <name type="scientific">Spumella elongata</name>
    <dbReference type="NCBI Taxonomy" id="89044"/>
    <lineage>
        <taxon>Eukaryota</taxon>
        <taxon>Sar</taxon>
        <taxon>Stramenopiles</taxon>
        <taxon>Ochrophyta</taxon>
        <taxon>Chrysophyceae</taxon>
        <taxon>Chromulinales</taxon>
        <taxon>Chromulinaceae</taxon>
        <taxon>Spumella</taxon>
    </lineage>
</organism>
<name>A0A7S3H1H7_9STRA</name>
<reference evidence="2" key="1">
    <citation type="submission" date="2021-01" db="EMBL/GenBank/DDBJ databases">
        <authorList>
            <person name="Corre E."/>
            <person name="Pelletier E."/>
            <person name="Niang G."/>
            <person name="Scheremetjew M."/>
            <person name="Finn R."/>
            <person name="Kale V."/>
            <person name="Holt S."/>
            <person name="Cochrane G."/>
            <person name="Meng A."/>
            <person name="Brown T."/>
            <person name="Cohen L."/>
        </authorList>
    </citation>
    <scope>NUCLEOTIDE SEQUENCE</scope>
    <source>
        <strain evidence="2">CCAP 955/1</strain>
    </source>
</reference>